<dbReference type="Pfam" id="PF00569">
    <property type="entry name" value="ZZ"/>
    <property type="match status" value="1"/>
</dbReference>
<dbReference type="GO" id="GO:0061630">
    <property type="term" value="F:ubiquitin protein ligase activity"/>
    <property type="evidence" value="ECO:0007669"/>
    <property type="project" value="UniProtKB-EC"/>
</dbReference>
<keyword evidence="7" id="KW-1185">Reference proteome</keyword>
<name>A0A8S3RYE4_MYTED</name>
<dbReference type="SMART" id="SM00291">
    <property type="entry name" value="ZnF_ZZ"/>
    <property type="match status" value="1"/>
</dbReference>
<dbReference type="OrthoDB" id="6193155at2759"/>
<dbReference type="EMBL" id="CAJPWZ010001274">
    <property type="protein sequence ID" value="CAG2211780.1"/>
    <property type="molecule type" value="Genomic_DNA"/>
</dbReference>
<accession>A0A8S3RYE4</accession>
<dbReference type="EC" id="2.3.2.27" evidence="6"/>
<dbReference type="PANTHER" id="PTHR24202:SF4">
    <property type="entry name" value="E3 UBIQUITIN-PROTEIN LIGASE MIB2-RELATED"/>
    <property type="match status" value="1"/>
</dbReference>
<feature type="domain" description="ZZ-type" evidence="5">
    <location>
        <begin position="234"/>
        <end position="286"/>
    </location>
</feature>
<keyword evidence="6" id="KW-0808">Transferase</keyword>
<evidence type="ECO:0000313" key="6">
    <source>
        <dbReference type="EMBL" id="CAG2211780.1"/>
    </source>
</evidence>
<dbReference type="PANTHER" id="PTHR24202">
    <property type="entry name" value="E3 UBIQUITIN-PROTEIN LIGASE MIB2"/>
    <property type="match status" value="1"/>
</dbReference>
<protein>
    <submittedName>
        <fullName evidence="6">MIB</fullName>
        <ecNumber evidence="6">2.3.2.27</ecNumber>
    </submittedName>
</protein>
<evidence type="ECO:0000256" key="3">
    <source>
        <dbReference type="ARBA" id="ARBA00022833"/>
    </source>
</evidence>
<keyword evidence="6" id="KW-0012">Acyltransferase</keyword>
<dbReference type="FunFam" id="3.30.60.90:FF:000004">
    <property type="entry name" value="Putative E3 ubiquitin-protein ligase MIB2"/>
    <property type="match status" value="1"/>
</dbReference>
<evidence type="ECO:0000256" key="4">
    <source>
        <dbReference type="PROSITE-ProRule" id="PRU00228"/>
    </source>
</evidence>
<dbReference type="Proteomes" id="UP000683360">
    <property type="component" value="Unassembled WGS sequence"/>
</dbReference>
<evidence type="ECO:0000259" key="5">
    <source>
        <dbReference type="PROSITE" id="PS50135"/>
    </source>
</evidence>
<reference evidence="6" key="1">
    <citation type="submission" date="2021-03" db="EMBL/GenBank/DDBJ databases">
        <authorList>
            <person name="Bekaert M."/>
        </authorList>
    </citation>
    <scope>NUCLEOTIDE SEQUENCE</scope>
</reference>
<organism evidence="6 7">
    <name type="scientific">Mytilus edulis</name>
    <name type="common">Blue mussel</name>
    <dbReference type="NCBI Taxonomy" id="6550"/>
    <lineage>
        <taxon>Eukaryota</taxon>
        <taxon>Metazoa</taxon>
        <taxon>Spiralia</taxon>
        <taxon>Lophotrochozoa</taxon>
        <taxon>Mollusca</taxon>
        <taxon>Bivalvia</taxon>
        <taxon>Autobranchia</taxon>
        <taxon>Pteriomorphia</taxon>
        <taxon>Mytilida</taxon>
        <taxon>Mytiloidea</taxon>
        <taxon>Mytilidae</taxon>
        <taxon>Mytilinae</taxon>
        <taxon>Mytilus</taxon>
    </lineage>
</organism>
<dbReference type="GO" id="GO:0016567">
    <property type="term" value="P:protein ubiquitination"/>
    <property type="evidence" value="ECO:0007669"/>
    <property type="project" value="TreeGrafter"/>
</dbReference>
<sequence>MELKLRYDSSFEFKDDFKTETSNISPGETSTTGGFDDILQARPVTEEQDYYTYDLISTEIQDKPRVQGYLSHFVTFAGERITDRYAGENSSRVVLMSRTIIPSSTVSDMQKNKTRFKSSKKSWIPKEEKPLGTIVMVKTLRREVYVQWDQIEEKINLHDIRLESSQPCANREKEEGSRVIKILWTSEDKSYVGTIVKVNITRQTARVRWDKQPEEKVQLYKLRVIGNYLTGVKHMNVTCDECYTYPLRGIRWKCLHCDSYDLCTVCYMADEHKISHIFSRIQSEDSKGKELPARFDVKLTGYAFALGIQENAEVSLRKDNRKKW</sequence>
<keyword evidence="3" id="KW-0862">Zinc</keyword>
<dbReference type="PROSITE" id="PS50135">
    <property type="entry name" value="ZF_ZZ_2"/>
    <property type="match status" value="1"/>
</dbReference>
<dbReference type="InterPro" id="IPR043145">
    <property type="entry name" value="Znf_ZZ_sf"/>
</dbReference>
<dbReference type="Gene3D" id="3.30.60.90">
    <property type="match status" value="1"/>
</dbReference>
<proteinExistence type="predicted"/>
<dbReference type="InterPro" id="IPR000433">
    <property type="entry name" value="Znf_ZZ"/>
</dbReference>
<evidence type="ECO:0000256" key="2">
    <source>
        <dbReference type="ARBA" id="ARBA00022771"/>
    </source>
</evidence>
<dbReference type="SUPFAM" id="SSF57850">
    <property type="entry name" value="RING/U-box"/>
    <property type="match status" value="1"/>
</dbReference>
<evidence type="ECO:0000313" key="7">
    <source>
        <dbReference type="Proteomes" id="UP000683360"/>
    </source>
</evidence>
<keyword evidence="1" id="KW-0479">Metal-binding</keyword>
<keyword evidence="2 4" id="KW-0863">Zinc-finger</keyword>
<gene>
    <name evidence="6" type="ORF">MEDL_25753</name>
</gene>
<dbReference type="GO" id="GO:0008270">
    <property type="term" value="F:zinc ion binding"/>
    <property type="evidence" value="ECO:0007669"/>
    <property type="project" value="UniProtKB-KW"/>
</dbReference>
<comment type="caution">
    <text evidence="6">The sequence shown here is derived from an EMBL/GenBank/DDBJ whole genome shotgun (WGS) entry which is preliminary data.</text>
</comment>
<evidence type="ECO:0000256" key="1">
    <source>
        <dbReference type="ARBA" id="ARBA00022723"/>
    </source>
</evidence>
<dbReference type="GO" id="GO:0005737">
    <property type="term" value="C:cytoplasm"/>
    <property type="evidence" value="ECO:0007669"/>
    <property type="project" value="TreeGrafter"/>
</dbReference>
<dbReference type="AlphaFoldDB" id="A0A8S3RYE4"/>
<dbReference type="PROSITE" id="PS01357">
    <property type="entry name" value="ZF_ZZ_1"/>
    <property type="match status" value="1"/>
</dbReference>